<dbReference type="AlphaFoldDB" id="A0A348AFG6"/>
<evidence type="ECO:0000256" key="5">
    <source>
        <dbReference type="ARBA" id="ARBA00022723"/>
    </source>
</evidence>
<dbReference type="KEGG" id="mana:MAMMFC1_00448"/>
<evidence type="ECO:0000256" key="7">
    <source>
        <dbReference type="ARBA" id="ARBA00022840"/>
    </source>
</evidence>
<comment type="subunit">
    <text evidence="3">Hexamer of two alpha, two beta, and two delta chains.</text>
</comment>
<dbReference type="InterPro" id="IPR004349">
    <property type="entry name" value="V/Nase_d_su"/>
</dbReference>
<gene>
    <name evidence="14" type="primary">vnfG</name>
    <name evidence="14" type="ORF">MAMMFC1_00448</name>
</gene>
<evidence type="ECO:0000256" key="12">
    <source>
        <dbReference type="ARBA" id="ARBA00030899"/>
    </source>
</evidence>
<keyword evidence="11" id="KW-0535">Nitrogen fixation</keyword>
<accession>A0A348AFG6</accession>
<protein>
    <recommendedName>
        <fullName evidence="4">nitrogenase</fullName>
        <ecNumber evidence="4">1.18.6.1</ecNumber>
    </recommendedName>
    <alternativeName>
        <fullName evidence="12">Nitrogenase component I</fullName>
    </alternativeName>
</protein>
<dbReference type="NCBIfam" id="TIGR02930">
    <property type="entry name" value="vnfG_nitrog"/>
    <property type="match status" value="1"/>
</dbReference>
<keyword evidence="8 14" id="KW-0560">Oxidoreductase</keyword>
<comment type="catalytic activity">
    <reaction evidence="13">
        <text>N2 + 8 reduced [2Fe-2S]-[ferredoxin] + 16 ATP + 16 H2O = H2 + 8 oxidized [2Fe-2S]-[ferredoxin] + 2 NH4(+) + 16 ADP + 16 phosphate + 6 H(+)</text>
        <dbReference type="Rhea" id="RHEA:21448"/>
        <dbReference type="Rhea" id="RHEA-COMP:10000"/>
        <dbReference type="Rhea" id="RHEA-COMP:10001"/>
        <dbReference type="ChEBI" id="CHEBI:15377"/>
        <dbReference type="ChEBI" id="CHEBI:15378"/>
        <dbReference type="ChEBI" id="CHEBI:17997"/>
        <dbReference type="ChEBI" id="CHEBI:18276"/>
        <dbReference type="ChEBI" id="CHEBI:28938"/>
        <dbReference type="ChEBI" id="CHEBI:30616"/>
        <dbReference type="ChEBI" id="CHEBI:33737"/>
        <dbReference type="ChEBI" id="CHEBI:33738"/>
        <dbReference type="ChEBI" id="CHEBI:43474"/>
        <dbReference type="ChEBI" id="CHEBI:456216"/>
        <dbReference type="EC" id="1.18.6.1"/>
    </reaction>
</comment>
<evidence type="ECO:0000313" key="15">
    <source>
        <dbReference type="Proteomes" id="UP000276437"/>
    </source>
</evidence>
<evidence type="ECO:0000256" key="6">
    <source>
        <dbReference type="ARBA" id="ARBA00022741"/>
    </source>
</evidence>
<dbReference type="EMBL" id="AP018449">
    <property type="protein sequence ID" value="BBB89814.1"/>
    <property type="molecule type" value="Genomic_DNA"/>
</dbReference>
<dbReference type="EC" id="1.18.6.1" evidence="4"/>
<sequence>MIDKIEALTAYVQERCLWQFYSRAWDREENINGVLGTVEVLLSGETPVLDTAQEKCFYADAKILAAELKTKFSWLGNMEKSEIEPLIAGVKQRIREIAIEKSTNCELHVPNY</sequence>
<comment type="function">
    <text evidence="2">The key enzymatic reactions in nitrogen fixation are catalyzed by the nitrogenase complex, which has 2 components: the iron protein (component 2) and a component 1 which is either a molybdenum-iron protein, a vanadium-iron, or an iron-iron protein.</text>
</comment>
<dbReference type="InterPro" id="IPR014279">
    <property type="entry name" value="Nase_V-Fe_dsu"/>
</dbReference>
<evidence type="ECO:0000256" key="1">
    <source>
        <dbReference type="ARBA" id="ARBA00001915"/>
    </source>
</evidence>
<dbReference type="GO" id="GO:0046872">
    <property type="term" value="F:metal ion binding"/>
    <property type="evidence" value="ECO:0007669"/>
    <property type="project" value="UniProtKB-KW"/>
</dbReference>
<evidence type="ECO:0000313" key="14">
    <source>
        <dbReference type="EMBL" id="BBB89814.1"/>
    </source>
</evidence>
<evidence type="ECO:0000256" key="11">
    <source>
        <dbReference type="ARBA" id="ARBA00023231"/>
    </source>
</evidence>
<keyword evidence="5" id="KW-0479">Metal-binding</keyword>
<keyword evidence="10" id="KW-0411">Iron-sulfur</keyword>
<evidence type="ECO:0000256" key="2">
    <source>
        <dbReference type="ARBA" id="ARBA00004064"/>
    </source>
</evidence>
<evidence type="ECO:0000256" key="3">
    <source>
        <dbReference type="ARBA" id="ARBA00011515"/>
    </source>
</evidence>
<evidence type="ECO:0000256" key="13">
    <source>
        <dbReference type="ARBA" id="ARBA00047967"/>
    </source>
</evidence>
<organism evidence="14 15">
    <name type="scientific">Methylomusa anaerophila</name>
    <dbReference type="NCBI Taxonomy" id="1930071"/>
    <lineage>
        <taxon>Bacteria</taxon>
        <taxon>Bacillati</taxon>
        <taxon>Bacillota</taxon>
        <taxon>Negativicutes</taxon>
        <taxon>Selenomonadales</taxon>
        <taxon>Sporomusaceae</taxon>
        <taxon>Methylomusa</taxon>
    </lineage>
</organism>
<dbReference type="OrthoDB" id="198407at2"/>
<reference evidence="14 15" key="1">
    <citation type="journal article" date="2018" name="Int. J. Syst. Evol. Microbiol.">
        <title>Methylomusa anaerophila gen. nov., sp. nov., an anaerobic methanol-utilizing bacterium isolated from a microbial fuel cell.</title>
        <authorList>
            <person name="Amano N."/>
            <person name="Yamamuro A."/>
            <person name="Miyahara M."/>
            <person name="Kouzuma A."/>
            <person name="Abe T."/>
            <person name="Watanabe K."/>
        </authorList>
    </citation>
    <scope>NUCLEOTIDE SEQUENCE [LARGE SCALE GENOMIC DNA]</scope>
    <source>
        <strain evidence="14 15">MMFC1</strain>
    </source>
</reference>
<proteinExistence type="predicted"/>
<evidence type="ECO:0000256" key="8">
    <source>
        <dbReference type="ARBA" id="ARBA00023002"/>
    </source>
</evidence>
<dbReference type="RefSeq" id="WP_126306098.1">
    <property type="nucleotide sequence ID" value="NZ_AP018449.1"/>
</dbReference>
<dbReference type="GO" id="GO:0005524">
    <property type="term" value="F:ATP binding"/>
    <property type="evidence" value="ECO:0007669"/>
    <property type="project" value="UniProtKB-KW"/>
</dbReference>
<keyword evidence="6" id="KW-0547">Nucleotide-binding</keyword>
<dbReference type="GO" id="GO:0051536">
    <property type="term" value="F:iron-sulfur cluster binding"/>
    <property type="evidence" value="ECO:0007669"/>
    <property type="project" value="UniProtKB-KW"/>
</dbReference>
<evidence type="ECO:0000256" key="9">
    <source>
        <dbReference type="ARBA" id="ARBA00023004"/>
    </source>
</evidence>
<name>A0A348AFG6_9FIRM</name>
<dbReference type="GO" id="GO:0016163">
    <property type="term" value="F:nitrogenase activity"/>
    <property type="evidence" value="ECO:0007669"/>
    <property type="project" value="UniProtKB-EC"/>
</dbReference>
<dbReference type="Pfam" id="PF03139">
    <property type="entry name" value="AnfG_VnfG"/>
    <property type="match status" value="1"/>
</dbReference>
<keyword evidence="7" id="KW-0067">ATP-binding</keyword>
<comment type="cofactor">
    <cofactor evidence="1">
        <name>iron-sulfur cluster</name>
        <dbReference type="ChEBI" id="CHEBI:30408"/>
    </cofactor>
</comment>
<dbReference type="Proteomes" id="UP000276437">
    <property type="component" value="Chromosome"/>
</dbReference>
<keyword evidence="15" id="KW-1185">Reference proteome</keyword>
<evidence type="ECO:0000256" key="10">
    <source>
        <dbReference type="ARBA" id="ARBA00023014"/>
    </source>
</evidence>
<keyword evidence="9" id="KW-0408">Iron</keyword>
<evidence type="ECO:0000256" key="4">
    <source>
        <dbReference type="ARBA" id="ARBA00012773"/>
    </source>
</evidence>